<protein>
    <submittedName>
        <fullName evidence="2">Uncharacterized protein</fullName>
    </submittedName>
</protein>
<dbReference type="Proteomes" id="UP001302602">
    <property type="component" value="Unassembled WGS sequence"/>
</dbReference>
<keyword evidence="3" id="KW-1185">Reference proteome</keyword>
<keyword evidence="1" id="KW-1133">Transmembrane helix</keyword>
<evidence type="ECO:0000256" key="1">
    <source>
        <dbReference type="SAM" id="Phobius"/>
    </source>
</evidence>
<feature type="transmembrane region" description="Helical" evidence="1">
    <location>
        <begin position="27"/>
        <end position="47"/>
    </location>
</feature>
<dbReference type="RefSeq" id="XP_062645515.1">
    <property type="nucleotide sequence ID" value="XM_062793421.1"/>
</dbReference>
<reference evidence="2" key="1">
    <citation type="journal article" date="2023" name="Mol. Phylogenet. Evol.">
        <title>Genome-scale phylogeny and comparative genomics of the fungal order Sordariales.</title>
        <authorList>
            <person name="Hensen N."/>
            <person name="Bonometti L."/>
            <person name="Westerberg I."/>
            <person name="Brannstrom I.O."/>
            <person name="Guillou S."/>
            <person name="Cros-Aarteil S."/>
            <person name="Calhoun S."/>
            <person name="Haridas S."/>
            <person name="Kuo A."/>
            <person name="Mondo S."/>
            <person name="Pangilinan J."/>
            <person name="Riley R."/>
            <person name="LaButti K."/>
            <person name="Andreopoulos B."/>
            <person name="Lipzen A."/>
            <person name="Chen C."/>
            <person name="Yan M."/>
            <person name="Daum C."/>
            <person name="Ng V."/>
            <person name="Clum A."/>
            <person name="Steindorff A."/>
            <person name="Ohm R.A."/>
            <person name="Martin F."/>
            <person name="Silar P."/>
            <person name="Natvig D.O."/>
            <person name="Lalanne C."/>
            <person name="Gautier V."/>
            <person name="Ament-Velasquez S.L."/>
            <person name="Kruys A."/>
            <person name="Hutchinson M.I."/>
            <person name="Powell A.J."/>
            <person name="Barry K."/>
            <person name="Miller A.N."/>
            <person name="Grigoriev I.V."/>
            <person name="Debuchy R."/>
            <person name="Gladieux P."/>
            <person name="Hiltunen Thoren M."/>
            <person name="Johannesson H."/>
        </authorList>
    </citation>
    <scope>NUCLEOTIDE SEQUENCE</scope>
    <source>
        <strain evidence="2">CBS 731.68</strain>
    </source>
</reference>
<accession>A0AAN6TW56</accession>
<dbReference type="EMBL" id="MU853233">
    <property type="protein sequence ID" value="KAK4121744.1"/>
    <property type="molecule type" value="Genomic_DNA"/>
</dbReference>
<keyword evidence="1" id="KW-0812">Transmembrane</keyword>
<evidence type="ECO:0000313" key="3">
    <source>
        <dbReference type="Proteomes" id="UP001302602"/>
    </source>
</evidence>
<reference evidence="2" key="2">
    <citation type="submission" date="2023-05" db="EMBL/GenBank/DDBJ databases">
        <authorList>
            <consortium name="Lawrence Berkeley National Laboratory"/>
            <person name="Steindorff A."/>
            <person name="Hensen N."/>
            <person name="Bonometti L."/>
            <person name="Westerberg I."/>
            <person name="Brannstrom I.O."/>
            <person name="Guillou S."/>
            <person name="Cros-Aarteil S."/>
            <person name="Calhoun S."/>
            <person name="Haridas S."/>
            <person name="Kuo A."/>
            <person name="Mondo S."/>
            <person name="Pangilinan J."/>
            <person name="Riley R."/>
            <person name="Labutti K."/>
            <person name="Andreopoulos B."/>
            <person name="Lipzen A."/>
            <person name="Chen C."/>
            <person name="Yanf M."/>
            <person name="Daum C."/>
            <person name="Ng V."/>
            <person name="Clum A."/>
            <person name="Ohm R."/>
            <person name="Martin F."/>
            <person name="Silar P."/>
            <person name="Natvig D."/>
            <person name="Lalanne C."/>
            <person name="Gautier V."/>
            <person name="Ament-Velasquez S.L."/>
            <person name="Kruys A."/>
            <person name="Hutchinson M.I."/>
            <person name="Powell A.J."/>
            <person name="Barry K."/>
            <person name="Miller A.N."/>
            <person name="Grigoriev I.V."/>
            <person name="Debuchy R."/>
            <person name="Gladieux P."/>
            <person name="Thoren M.H."/>
            <person name="Johannesson H."/>
        </authorList>
    </citation>
    <scope>NUCLEOTIDE SEQUENCE</scope>
    <source>
        <strain evidence="2">CBS 731.68</strain>
    </source>
</reference>
<gene>
    <name evidence="2" type="ORF">N657DRAFT_647946</name>
</gene>
<organism evidence="2 3">
    <name type="scientific">Parathielavia appendiculata</name>
    <dbReference type="NCBI Taxonomy" id="2587402"/>
    <lineage>
        <taxon>Eukaryota</taxon>
        <taxon>Fungi</taxon>
        <taxon>Dikarya</taxon>
        <taxon>Ascomycota</taxon>
        <taxon>Pezizomycotina</taxon>
        <taxon>Sordariomycetes</taxon>
        <taxon>Sordariomycetidae</taxon>
        <taxon>Sordariales</taxon>
        <taxon>Chaetomiaceae</taxon>
        <taxon>Parathielavia</taxon>
    </lineage>
</organism>
<proteinExistence type="predicted"/>
<dbReference type="GeneID" id="87830190"/>
<sequence length="198" mass="21248">MAEESSAMCCPVPCQAVVTDTLVIGNAAFPVGLFSSCLCVPALWLSFPSPRMGPARGGGSSAVDLHSPGKLGRPDLSLAKRDADMAFSSCSQTAQNAAIPQVSGHDWLCGRVMDIHRSTPMAPLDPKSYPSCFLQRAVDSARPSVLRLWKARNTYLYSSSLGLPHISYLAVMTGSSDRPPRSFPPGRCSYELQFARIL</sequence>
<comment type="caution">
    <text evidence="2">The sequence shown here is derived from an EMBL/GenBank/DDBJ whole genome shotgun (WGS) entry which is preliminary data.</text>
</comment>
<name>A0AAN6TW56_9PEZI</name>
<keyword evidence="1" id="KW-0472">Membrane</keyword>
<evidence type="ECO:0000313" key="2">
    <source>
        <dbReference type="EMBL" id="KAK4121744.1"/>
    </source>
</evidence>
<dbReference type="AlphaFoldDB" id="A0AAN6TW56"/>